<dbReference type="GO" id="GO:0009052">
    <property type="term" value="P:pentose-phosphate shunt, non-oxidative branch"/>
    <property type="evidence" value="ECO:0007669"/>
    <property type="project" value="InterPro"/>
</dbReference>
<dbReference type="NCBIfam" id="TIGR00021">
    <property type="entry name" value="rpiA"/>
    <property type="match status" value="1"/>
</dbReference>
<dbReference type="Pfam" id="PF06026">
    <property type="entry name" value="Rib_5-P_isom_A"/>
    <property type="match status" value="1"/>
</dbReference>
<dbReference type="Proteomes" id="UP000095558">
    <property type="component" value="Unassembled WGS sequence"/>
</dbReference>
<dbReference type="OrthoDB" id="5870696at2"/>
<dbReference type="InterPro" id="IPR004788">
    <property type="entry name" value="Ribose5P_isomerase_type_A"/>
</dbReference>
<dbReference type="SUPFAM" id="SSF100950">
    <property type="entry name" value="NagB/RpiA/CoA transferase-like"/>
    <property type="match status" value="1"/>
</dbReference>
<dbReference type="Gene3D" id="3.40.50.1360">
    <property type="match status" value="1"/>
</dbReference>
<dbReference type="GO" id="GO:0004751">
    <property type="term" value="F:ribose-5-phosphate isomerase activity"/>
    <property type="evidence" value="ECO:0007669"/>
    <property type="project" value="UniProtKB-UniRule"/>
</dbReference>
<dbReference type="Gene3D" id="3.30.70.260">
    <property type="match status" value="1"/>
</dbReference>
<evidence type="ECO:0000256" key="2">
    <source>
        <dbReference type="NCBIfam" id="TIGR00021"/>
    </source>
</evidence>
<organism evidence="3 4">
    <name type="scientific">Clostridium disporicum</name>
    <dbReference type="NCBI Taxonomy" id="84024"/>
    <lineage>
        <taxon>Bacteria</taxon>
        <taxon>Bacillati</taxon>
        <taxon>Bacillota</taxon>
        <taxon>Clostridia</taxon>
        <taxon>Eubacteriales</taxon>
        <taxon>Clostridiaceae</taxon>
        <taxon>Clostridium</taxon>
    </lineage>
</organism>
<sequence length="223" mass="24583">MKKRCANEALRYIKDNTIIGLGGGSTISYLISFIKEAGLNIEVVTPSFKTASLCIENGLKVLPTWSVNKISVAFDGCDEVDENLIALKSGGGIHTKEKIIATMADDYILLVDESKVVKRLEFKYPIVLEILPESKALVEKEVKNLGGIPKMRTSPSKDGITISDNGLYLMDVEFNKDDIKDISLLNDNLKKIVGVLDTSLFYNIATKAIVASEDKVRLIEVER</sequence>
<dbReference type="InterPro" id="IPR037171">
    <property type="entry name" value="NagB/RpiA_transferase-like"/>
</dbReference>
<evidence type="ECO:0000313" key="3">
    <source>
        <dbReference type="EMBL" id="CUO03562.1"/>
    </source>
</evidence>
<protein>
    <recommendedName>
        <fullName evidence="2">Ribose 5-phosphate isomerase A</fullName>
        <ecNumber evidence="2">5.3.1.6</ecNumber>
    </recommendedName>
</protein>
<keyword evidence="1 3" id="KW-0413">Isomerase</keyword>
<accession>A0A174BR93</accession>
<dbReference type="EMBL" id="CYZV01000011">
    <property type="protein sequence ID" value="CUO03562.1"/>
    <property type="molecule type" value="Genomic_DNA"/>
</dbReference>
<dbReference type="GeneID" id="83013244"/>
<evidence type="ECO:0000256" key="1">
    <source>
        <dbReference type="ARBA" id="ARBA00023235"/>
    </source>
</evidence>
<proteinExistence type="predicted"/>
<evidence type="ECO:0000313" key="4">
    <source>
        <dbReference type="Proteomes" id="UP000095558"/>
    </source>
</evidence>
<name>A0A174BR93_9CLOT</name>
<dbReference type="SUPFAM" id="SSF75445">
    <property type="entry name" value="D-ribose-5-phosphate isomerase (RpiA), lid domain"/>
    <property type="match status" value="1"/>
</dbReference>
<dbReference type="AlphaFoldDB" id="A0A174BR93"/>
<dbReference type="GO" id="GO:0005829">
    <property type="term" value="C:cytosol"/>
    <property type="evidence" value="ECO:0007669"/>
    <property type="project" value="TreeGrafter"/>
</dbReference>
<gene>
    <name evidence="3" type="primary">rpiA</name>
    <name evidence="3" type="ORF">ERS852470_01288</name>
</gene>
<dbReference type="EC" id="5.3.1.6" evidence="2"/>
<dbReference type="PANTHER" id="PTHR11934:SF0">
    <property type="entry name" value="RIBOSE-5-PHOSPHATE ISOMERASE"/>
    <property type="match status" value="1"/>
</dbReference>
<dbReference type="RefSeq" id="WP_042402214.1">
    <property type="nucleotide sequence ID" value="NZ_CYYT01000001.1"/>
</dbReference>
<reference evidence="3 4" key="1">
    <citation type="submission" date="2015-09" db="EMBL/GenBank/DDBJ databases">
        <authorList>
            <consortium name="Pathogen Informatics"/>
        </authorList>
    </citation>
    <scope>NUCLEOTIDE SEQUENCE [LARGE SCALE GENOMIC DNA]</scope>
    <source>
        <strain evidence="3 4">2789STDY5834855</strain>
    </source>
</reference>
<dbReference type="PANTHER" id="PTHR11934">
    <property type="entry name" value="RIBOSE-5-PHOSPHATE ISOMERASE"/>
    <property type="match status" value="1"/>
</dbReference>
<dbReference type="CDD" id="cd01398">
    <property type="entry name" value="RPI_A"/>
    <property type="match status" value="1"/>
</dbReference>
<dbReference type="GO" id="GO:0006014">
    <property type="term" value="P:D-ribose metabolic process"/>
    <property type="evidence" value="ECO:0007669"/>
    <property type="project" value="TreeGrafter"/>
</dbReference>